<protein>
    <submittedName>
        <fullName evidence="2">Eif3</fullName>
    </submittedName>
</protein>
<feature type="compositionally biased region" description="Low complexity" evidence="1">
    <location>
        <begin position="21"/>
        <end position="30"/>
    </location>
</feature>
<feature type="region of interest" description="Disordered" evidence="1">
    <location>
        <begin position="1"/>
        <end position="37"/>
    </location>
</feature>
<dbReference type="AlphaFoldDB" id="A0A0A9DJ21"/>
<sequence length="37" mass="4113">MVTARTLRRRSTPVDRRRGARGTATCGRPGSEAGIWR</sequence>
<evidence type="ECO:0000313" key="2">
    <source>
        <dbReference type="EMBL" id="JAD86663.1"/>
    </source>
</evidence>
<accession>A0A0A9DJ21</accession>
<feature type="compositionally biased region" description="Basic residues" evidence="1">
    <location>
        <begin position="1"/>
        <end position="11"/>
    </location>
</feature>
<proteinExistence type="predicted"/>
<evidence type="ECO:0000256" key="1">
    <source>
        <dbReference type="SAM" id="MobiDB-lite"/>
    </source>
</evidence>
<dbReference type="EMBL" id="GBRH01211232">
    <property type="protein sequence ID" value="JAD86663.1"/>
    <property type="molecule type" value="Transcribed_RNA"/>
</dbReference>
<name>A0A0A9DJ21_ARUDO</name>
<reference evidence="2" key="1">
    <citation type="submission" date="2014-09" db="EMBL/GenBank/DDBJ databases">
        <authorList>
            <person name="Magalhaes I.L.F."/>
            <person name="Oliveira U."/>
            <person name="Santos F.R."/>
            <person name="Vidigal T.H.D.A."/>
            <person name="Brescovit A.D."/>
            <person name="Santos A.J."/>
        </authorList>
    </citation>
    <scope>NUCLEOTIDE SEQUENCE</scope>
    <source>
        <tissue evidence="2">Shoot tissue taken approximately 20 cm above the soil surface</tissue>
    </source>
</reference>
<organism evidence="2">
    <name type="scientific">Arundo donax</name>
    <name type="common">Giant reed</name>
    <name type="synonym">Donax arundinaceus</name>
    <dbReference type="NCBI Taxonomy" id="35708"/>
    <lineage>
        <taxon>Eukaryota</taxon>
        <taxon>Viridiplantae</taxon>
        <taxon>Streptophyta</taxon>
        <taxon>Embryophyta</taxon>
        <taxon>Tracheophyta</taxon>
        <taxon>Spermatophyta</taxon>
        <taxon>Magnoliopsida</taxon>
        <taxon>Liliopsida</taxon>
        <taxon>Poales</taxon>
        <taxon>Poaceae</taxon>
        <taxon>PACMAD clade</taxon>
        <taxon>Arundinoideae</taxon>
        <taxon>Arundineae</taxon>
        <taxon>Arundo</taxon>
    </lineage>
</organism>
<reference evidence="2" key="2">
    <citation type="journal article" date="2015" name="Data Brief">
        <title>Shoot transcriptome of the giant reed, Arundo donax.</title>
        <authorList>
            <person name="Barrero R.A."/>
            <person name="Guerrero F.D."/>
            <person name="Moolhuijzen P."/>
            <person name="Goolsby J.A."/>
            <person name="Tidwell J."/>
            <person name="Bellgard S.E."/>
            <person name="Bellgard M.I."/>
        </authorList>
    </citation>
    <scope>NUCLEOTIDE SEQUENCE</scope>
    <source>
        <tissue evidence="2">Shoot tissue taken approximately 20 cm above the soil surface</tissue>
    </source>
</reference>